<dbReference type="GO" id="GO:0071011">
    <property type="term" value="C:precatalytic spliceosome"/>
    <property type="evidence" value="ECO:0007669"/>
    <property type="project" value="TreeGrafter"/>
</dbReference>
<evidence type="ECO:0000256" key="1">
    <source>
        <dbReference type="ARBA" id="ARBA00004123"/>
    </source>
</evidence>
<protein>
    <recommendedName>
        <fullName evidence="3">Pre-mRNA-splicing factor SPF27</fullName>
    </recommendedName>
</protein>
<evidence type="ECO:0000256" key="4">
    <source>
        <dbReference type="ARBA" id="ARBA00022664"/>
    </source>
</evidence>
<evidence type="ECO:0000256" key="6">
    <source>
        <dbReference type="ARBA" id="ARBA00023187"/>
    </source>
</evidence>
<dbReference type="PANTHER" id="PTHR13296:SF0">
    <property type="entry name" value="PRE-MRNA-SPLICING FACTOR SPF27"/>
    <property type="match status" value="1"/>
</dbReference>
<dbReference type="GO" id="GO:0008380">
    <property type="term" value="P:RNA splicing"/>
    <property type="evidence" value="ECO:0007669"/>
    <property type="project" value="UniProtKB-KW"/>
</dbReference>
<dbReference type="RefSeq" id="XP_018331574.1">
    <property type="nucleotide sequence ID" value="XM_018476072.2"/>
</dbReference>
<accession>A0A1W4X679</accession>
<dbReference type="STRING" id="224129.A0A1W4X679"/>
<gene>
    <name evidence="9" type="primary">LOC108741305</name>
</gene>
<dbReference type="KEGG" id="apln:108741305"/>
<comment type="subcellular location">
    <subcellularLocation>
        <location evidence="1">Nucleus</location>
    </subcellularLocation>
</comment>
<evidence type="ECO:0000256" key="2">
    <source>
        <dbReference type="ARBA" id="ARBA00010788"/>
    </source>
</evidence>
<dbReference type="GO" id="GO:0071013">
    <property type="term" value="C:catalytic step 2 spliceosome"/>
    <property type="evidence" value="ECO:0007669"/>
    <property type="project" value="TreeGrafter"/>
</dbReference>
<proteinExistence type="inferred from homology"/>
<name>A0A1W4X679_AGRPL</name>
<keyword evidence="8" id="KW-1185">Reference proteome</keyword>
<dbReference type="AlphaFoldDB" id="A0A1W4X679"/>
<evidence type="ECO:0000313" key="9">
    <source>
        <dbReference type="RefSeq" id="XP_018331574.1"/>
    </source>
</evidence>
<dbReference type="FunCoup" id="A0A1W4X679">
    <property type="interactions" value="1600"/>
</dbReference>
<keyword evidence="6" id="KW-0508">mRNA splicing</keyword>
<evidence type="ECO:0000256" key="7">
    <source>
        <dbReference type="ARBA" id="ARBA00023242"/>
    </source>
</evidence>
<dbReference type="InParanoid" id="A0A1W4X679"/>
<dbReference type="InterPro" id="IPR008409">
    <property type="entry name" value="SPF27"/>
</dbReference>
<evidence type="ECO:0000313" key="8">
    <source>
        <dbReference type="Proteomes" id="UP000192223"/>
    </source>
</evidence>
<dbReference type="PANTHER" id="PTHR13296">
    <property type="entry name" value="BCAS2 PROTEIN"/>
    <property type="match status" value="1"/>
</dbReference>
<comment type="similarity">
    <text evidence="2">Belongs to the SPF27 family.</text>
</comment>
<keyword evidence="5" id="KW-0747">Spliceosome</keyword>
<dbReference type="Proteomes" id="UP000192223">
    <property type="component" value="Unplaced"/>
</dbReference>
<sequence>MAGEIIVDALPYIDQGYDELGVREAATAMVDEECRRYRPTKNYLENLPPLNVTAFETPIMRTEFERLQNRSPLEAMSMKRYELPPPPSGKLNELGAWAECVDNSQAQLEHQSVRILNLQLMLQYCCPIWQRYLQTLVECENSATKKLTELRQGIQEINWQRKSLQTKGGEQLTMLETKWVQLVSQNYEIEQTCTAAEEYIQTLQHHIQQQNN</sequence>
<dbReference type="OrthoDB" id="205794at2759"/>
<dbReference type="GeneID" id="108741305"/>
<keyword evidence="7" id="KW-0539">Nucleus</keyword>
<organism evidence="8 9">
    <name type="scientific">Agrilus planipennis</name>
    <name type="common">Emerald ash borer</name>
    <name type="synonym">Agrilus marcopoli</name>
    <dbReference type="NCBI Taxonomy" id="224129"/>
    <lineage>
        <taxon>Eukaryota</taxon>
        <taxon>Metazoa</taxon>
        <taxon>Ecdysozoa</taxon>
        <taxon>Arthropoda</taxon>
        <taxon>Hexapoda</taxon>
        <taxon>Insecta</taxon>
        <taxon>Pterygota</taxon>
        <taxon>Neoptera</taxon>
        <taxon>Endopterygota</taxon>
        <taxon>Coleoptera</taxon>
        <taxon>Polyphaga</taxon>
        <taxon>Elateriformia</taxon>
        <taxon>Buprestoidea</taxon>
        <taxon>Buprestidae</taxon>
        <taxon>Agrilinae</taxon>
        <taxon>Agrilus</taxon>
    </lineage>
</organism>
<dbReference type="GO" id="GO:0000974">
    <property type="term" value="C:Prp19 complex"/>
    <property type="evidence" value="ECO:0007669"/>
    <property type="project" value="TreeGrafter"/>
</dbReference>
<dbReference type="CTD" id="10286"/>
<dbReference type="Pfam" id="PF05700">
    <property type="entry name" value="BCAS2"/>
    <property type="match status" value="1"/>
</dbReference>
<evidence type="ECO:0000256" key="3">
    <source>
        <dbReference type="ARBA" id="ARBA00014158"/>
    </source>
</evidence>
<reference evidence="9" key="1">
    <citation type="submission" date="2025-08" db="UniProtKB">
        <authorList>
            <consortium name="RefSeq"/>
        </authorList>
    </citation>
    <scope>IDENTIFICATION</scope>
    <source>
        <tissue evidence="9">Entire body</tissue>
    </source>
</reference>
<keyword evidence="4" id="KW-0507">mRNA processing</keyword>
<dbReference type="GO" id="GO:0006397">
    <property type="term" value="P:mRNA processing"/>
    <property type="evidence" value="ECO:0007669"/>
    <property type="project" value="UniProtKB-KW"/>
</dbReference>
<evidence type="ECO:0000256" key="5">
    <source>
        <dbReference type="ARBA" id="ARBA00022728"/>
    </source>
</evidence>